<gene>
    <name evidence="1" type="ORF">PTE30175_04879</name>
</gene>
<keyword evidence="2" id="KW-1185">Reference proteome</keyword>
<evidence type="ECO:0000313" key="1">
    <source>
        <dbReference type="EMBL" id="VVE55125.1"/>
    </source>
</evidence>
<reference evidence="1 2" key="1">
    <citation type="submission" date="2019-08" db="EMBL/GenBank/DDBJ databases">
        <authorList>
            <person name="Peeters C."/>
        </authorList>
    </citation>
    <scope>NUCLEOTIDE SEQUENCE [LARGE SCALE GENOMIC DNA]</scope>
    <source>
        <strain evidence="1 2">LMG 30175</strain>
    </source>
</reference>
<dbReference type="AlphaFoldDB" id="A0A5E4Z3L3"/>
<sequence length="89" mass="10081">MKISANWVSLMLRREGVWLTAEERQGAAAHYRDVPAYVRRGMRIPELGCFLRSVSQQSTEPHHSLQLDWANDTAFQALTIWPGEGSAAR</sequence>
<organism evidence="1 2">
    <name type="scientific">Pandoraea terrae</name>
    <dbReference type="NCBI Taxonomy" id="1537710"/>
    <lineage>
        <taxon>Bacteria</taxon>
        <taxon>Pseudomonadati</taxon>
        <taxon>Pseudomonadota</taxon>
        <taxon>Betaproteobacteria</taxon>
        <taxon>Burkholderiales</taxon>
        <taxon>Burkholderiaceae</taxon>
        <taxon>Pandoraea</taxon>
    </lineage>
</organism>
<dbReference type="EMBL" id="CABPRZ010000030">
    <property type="protein sequence ID" value="VVE55125.1"/>
    <property type="molecule type" value="Genomic_DNA"/>
</dbReference>
<proteinExistence type="predicted"/>
<accession>A0A5E4Z3L3</accession>
<name>A0A5E4Z3L3_9BURK</name>
<evidence type="ECO:0000313" key="2">
    <source>
        <dbReference type="Proteomes" id="UP000414233"/>
    </source>
</evidence>
<dbReference type="Proteomes" id="UP000414233">
    <property type="component" value="Unassembled WGS sequence"/>
</dbReference>
<protein>
    <submittedName>
        <fullName evidence="1">Uncharacterized protein</fullName>
    </submittedName>
</protein>